<evidence type="ECO:0000256" key="1">
    <source>
        <dbReference type="SAM" id="MobiDB-lite"/>
    </source>
</evidence>
<evidence type="ECO:0000313" key="2">
    <source>
        <dbReference type="EMBL" id="KAK3793377.1"/>
    </source>
</evidence>
<keyword evidence="3" id="KW-1185">Reference proteome</keyword>
<reference evidence="2" key="1">
    <citation type="journal article" date="2023" name="G3 (Bethesda)">
        <title>A reference genome for the long-term kleptoplast-retaining sea slug Elysia crispata morphotype clarki.</title>
        <authorList>
            <person name="Eastman K.E."/>
            <person name="Pendleton A.L."/>
            <person name="Shaikh M.A."/>
            <person name="Suttiyut T."/>
            <person name="Ogas R."/>
            <person name="Tomko P."/>
            <person name="Gavelis G."/>
            <person name="Widhalm J.R."/>
            <person name="Wisecaver J.H."/>
        </authorList>
    </citation>
    <scope>NUCLEOTIDE SEQUENCE</scope>
    <source>
        <strain evidence="2">ECLA1</strain>
    </source>
</reference>
<evidence type="ECO:0000313" key="3">
    <source>
        <dbReference type="Proteomes" id="UP001283361"/>
    </source>
</evidence>
<dbReference type="Proteomes" id="UP001283361">
    <property type="component" value="Unassembled WGS sequence"/>
</dbReference>
<organism evidence="2 3">
    <name type="scientific">Elysia crispata</name>
    <name type="common">lettuce slug</name>
    <dbReference type="NCBI Taxonomy" id="231223"/>
    <lineage>
        <taxon>Eukaryota</taxon>
        <taxon>Metazoa</taxon>
        <taxon>Spiralia</taxon>
        <taxon>Lophotrochozoa</taxon>
        <taxon>Mollusca</taxon>
        <taxon>Gastropoda</taxon>
        <taxon>Heterobranchia</taxon>
        <taxon>Euthyneura</taxon>
        <taxon>Panpulmonata</taxon>
        <taxon>Sacoglossa</taxon>
        <taxon>Placobranchoidea</taxon>
        <taxon>Plakobranchidae</taxon>
        <taxon>Elysia</taxon>
    </lineage>
</organism>
<protein>
    <submittedName>
        <fullName evidence="2">Uncharacterized protein</fullName>
    </submittedName>
</protein>
<accession>A0AAE1AV35</accession>
<comment type="caution">
    <text evidence="2">The sequence shown here is derived from an EMBL/GenBank/DDBJ whole genome shotgun (WGS) entry which is preliminary data.</text>
</comment>
<dbReference type="AlphaFoldDB" id="A0AAE1AV35"/>
<feature type="compositionally biased region" description="Basic and acidic residues" evidence="1">
    <location>
        <begin position="68"/>
        <end position="90"/>
    </location>
</feature>
<sequence>MTGLGIIDSNTPPRGKHKLSVARYQGKVMPIDMTRQPFSCGEGRKVEEFCLSRREFSAPALGHQPGLEAEHSKTHQRQTSEDERSEMRHE</sequence>
<feature type="region of interest" description="Disordered" evidence="1">
    <location>
        <begin position="60"/>
        <end position="90"/>
    </location>
</feature>
<proteinExistence type="predicted"/>
<gene>
    <name evidence="2" type="ORF">RRG08_020753</name>
</gene>
<name>A0AAE1AV35_9GAST</name>
<dbReference type="EMBL" id="JAWDGP010001255">
    <property type="protein sequence ID" value="KAK3793377.1"/>
    <property type="molecule type" value="Genomic_DNA"/>
</dbReference>